<dbReference type="SUPFAM" id="SSF51445">
    <property type="entry name" value="(Trans)glycosidases"/>
    <property type="match status" value="1"/>
</dbReference>
<protein>
    <submittedName>
        <fullName evidence="2">Uncharacterized protein</fullName>
    </submittedName>
</protein>
<dbReference type="EMBL" id="JADNYJ010000060">
    <property type="protein sequence ID" value="KAF8895871.1"/>
    <property type="molecule type" value="Genomic_DNA"/>
</dbReference>
<keyword evidence="1" id="KW-0732">Signal</keyword>
<comment type="caution">
    <text evidence="2">The sequence shown here is derived from an EMBL/GenBank/DDBJ whole genome shotgun (WGS) entry which is preliminary data.</text>
</comment>
<dbReference type="AlphaFoldDB" id="A0A9P5TL13"/>
<name>A0A9P5TL13_GYMJU</name>
<dbReference type="Proteomes" id="UP000724874">
    <property type="component" value="Unassembled WGS sequence"/>
</dbReference>
<proteinExistence type="predicted"/>
<evidence type="ECO:0000256" key="1">
    <source>
        <dbReference type="SAM" id="SignalP"/>
    </source>
</evidence>
<evidence type="ECO:0000313" key="2">
    <source>
        <dbReference type="EMBL" id="KAF8895871.1"/>
    </source>
</evidence>
<dbReference type="InterPro" id="IPR017853">
    <property type="entry name" value="GH"/>
</dbReference>
<gene>
    <name evidence="2" type="ORF">CPB84DRAFT_1963145</name>
</gene>
<sequence>MPGFHLARQHPVHLSKVILFASLLVRVVSAEIWCGKNYREGQPVAPPQGVFPSSVQLQTPEFAFKCLPRVQPYLERDNCSSASVIVDTSLTSVHFRHSVPLPSESFVSLNAASSSTSLGLILTVGVEDHNTSYQNTEFDVKNLELPLSLCSLLPRREPYSITCTAKIRLFNGTTHTYNYTSSLLYLPTPGPGPGSVTKLDRKTGALMTHSGNDKFEPIFPIGFYTDFGYLASNLTILDEIKSQGFNMIHPVPPFHNEVTLDAVLHRLDEIGLFLVYDMRHSYQDLTSIAQEVKSIMNHRSLLLWYTADEPDGPGDPLDATQAAYNLIYSLDGYHPVSAALNCADYYFEEYASGADIILPDVYMIGNNVNFSLKYNTPCTKDFGCCGCDNCQGHFDDISNRLDKTIEKLGLLGWDSTKFIWAVPQAFGGEEFWTRVPTGREWLLQALLSINHKARGIMPWIDPTPKDIKRYASRLAQLLPQLTPFFFGDDVKFSRVKFPYLDVGTWRKGRKSLIIATNLNPESANSDLRVDGQNKVDWILQEGVSLSITGHIIFEPMGSAIFLNSIVEDEPLGHVHDEF</sequence>
<dbReference type="Gene3D" id="3.20.20.80">
    <property type="entry name" value="Glycosidases"/>
    <property type="match status" value="1"/>
</dbReference>
<keyword evidence="3" id="KW-1185">Reference proteome</keyword>
<feature type="signal peptide" evidence="1">
    <location>
        <begin position="1"/>
        <end position="30"/>
    </location>
</feature>
<reference evidence="2" key="1">
    <citation type="submission" date="2020-11" db="EMBL/GenBank/DDBJ databases">
        <authorList>
            <consortium name="DOE Joint Genome Institute"/>
            <person name="Ahrendt S."/>
            <person name="Riley R."/>
            <person name="Andreopoulos W."/>
            <person name="LaButti K."/>
            <person name="Pangilinan J."/>
            <person name="Ruiz-duenas F.J."/>
            <person name="Barrasa J.M."/>
            <person name="Sanchez-Garcia M."/>
            <person name="Camarero S."/>
            <person name="Miyauchi S."/>
            <person name="Serrano A."/>
            <person name="Linde D."/>
            <person name="Babiker R."/>
            <person name="Drula E."/>
            <person name="Ayuso-Fernandez I."/>
            <person name="Pacheco R."/>
            <person name="Padilla G."/>
            <person name="Ferreira P."/>
            <person name="Barriuso J."/>
            <person name="Kellner H."/>
            <person name="Castanera R."/>
            <person name="Alfaro M."/>
            <person name="Ramirez L."/>
            <person name="Pisabarro A.G."/>
            <person name="Kuo A."/>
            <person name="Tritt A."/>
            <person name="Lipzen A."/>
            <person name="He G."/>
            <person name="Yan M."/>
            <person name="Ng V."/>
            <person name="Cullen D."/>
            <person name="Martin F."/>
            <person name="Rosso M.-N."/>
            <person name="Henrissat B."/>
            <person name="Hibbett D."/>
            <person name="Martinez A.T."/>
            <person name="Grigoriev I.V."/>
        </authorList>
    </citation>
    <scope>NUCLEOTIDE SEQUENCE</scope>
    <source>
        <strain evidence="2">AH 44721</strain>
    </source>
</reference>
<dbReference type="OrthoDB" id="2338662at2759"/>
<feature type="chain" id="PRO_5040473136" evidence="1">
    <location>
        <begin position="31"/>
        <end position="578"/>
    </location>
</feature>
<evidence type="ECO:0000313" key="3">
    <source>
        <dbReference type="Proteomes" id="UP000724874"/>
    </source>
</evidence>
<organism evidence="2 3">
    <name type="scientific">Gymnopilus junonius</name>
    <name type="common">Spectacular rustgill mushroom</name>
    <name type="synonym">Gymnopilus spectabilis subsp. junonius</name>
    <dbReference type="NCBI Taxonomy" id="109634"/>
    <lineage>
        <taxon>Eukaryota</taxon>
        <taxon>Fungi</taxon>
        <taxon>Dikarya</taxon>
        <taxon>Basidiomycota</taxon>
        <taxon>Agaricomycotina</taxon>
        <taxon>Agaricomycetes</taxon>
        <taxon>Agaricomycetidae</taxon>
        <taxon>Agaricales</taxon>
        <taxon>Agaricineae</taxon>
        <taxon>Hymenogastraceae</taxon>
        <taxon>Gymnopilus</taxon>
    </lineage>
</organism>
<accession>A0A9P5TL13</accession>